<sequence length="92" mass="10014">MAKERTNAGIRLTPSLAPSPVLVLPWRSAAARSSLAPASSAVRARRLERLLKLVTFLTFSPIALAIREAALAEHLAVATAAMCRWRPVIRKE</sequence>
<organism evidence="1 2">
    <name type="scientific">Coniochaeta ligniaria NRRL 30616</name>
    <dbReference type="NCBI Taxonomy" id="1408157"/>
    <lineage>
        <taxon>Eukaryota</taxon>
        <taxon>Fungi</taxon>
        <taxon>Dikarya</taxon>
        <taxon>Ascomycota</taxon>
        <taxon>Pezizomycotina</taxon>
        <taxon>Sordariomycetes</taxon>
        <taxon>Sordariomycetidae</taxon>
        <taxon>Coniochaetales</taxon>
        <taxon>Coniochaetaceae</taxon>
        <taxon>Coniochaeta</taxon>
    </lineage>
</organism>
<proteinExistence type="predicted"/>
<reference evidence="1 2" key="1">
    <citation type="submission" date="2016-10" db="EMBL/GenBank/DDBJ databases">
        <title>Draft genome sequence of Coniochaeta ligniaria NRRL30616, a lignocellulolytic fungus for bioabatement of inhibitors in plant biomass hydrolysates.</title>
        <authorList>
            <consortium name="DOE Joint Genome Institute"/>
            <person name="Jimenez D.J."/>
            <person name="Hector R.E."/>
            <person name="Riley R."/>
            <person name="Sun H."/>
            <person name="Grigoriev I.V."/>
            <person name="Van Elsas J.D."/>
            <person name="Nichols N.N."/>
        </authorList>
    </citation>
    <scope>NUCLEOTIDE SEQUENCE [LARGE SCALE GENOMIC DNA]</scope>
    <source>
        <strain evidence="1 2">NRRL 30616</strain>
    </source>
</reference>
<protein>
    <submittedName>
        <fullName evidence="1">Uncharacterized protein</fullName>
    </submittedName>
</protein>
<accession>A0A1J7J1S7</accession>
<dbReference type="Proteomes" id="UP000182658">
    <property type="component" value="Unassembled WGS sequence"/>
</dbReference>
<gene>
    <name evidence="1" type="ORF">CONLIGDRAFT_686887</name>
</gene>
<name>A0A1J7J1S7_9PEZI</name>
<evidence type="ECO:0000313" key="2">
    <source>
        <dbReference type="Proteomes" id="UP000182658"/>
    </source>
</evidence>
<evidence type="ECO:0000313" key="1">
    <source>
        <dbReference type="EMBL" id="OIW23116.1"/>
    </source>
</evidence>
<dbReference type="InParanoid" id="A0A1J7J1S7"/>
<dbReference type="AlphaFoldDB" id="A0A1J7J1S7"/>
<keyword evidence="2" id="KW-1185">Reference proteome</keyword>
<dbReference type="EMBL" id="KV875108">
    <property type="protein sequence ID" value="OIW23116.1"/>
    <property type="molecule type" value="Genomic_DNA"/>
</dbReference>